<feature type="non-terminal residue" evidence="1">
    <location>
        <position position="22"/>
    </location>
</feature>
<keyword evidence="2" id="KW-1185">Reference proteome</keyword>
<name>A0A1R0H1Z7_9FUNG</name>
<proteinExistence type="predicted"/>
<accession>A0A1R0H1Z7</accession>
<evidence type="ECO:0000313" key="2">
    <source>
        <dbReference type="Proteomes" id="UP000187455"/>
    </source>
</evidence>
<dbReference type="EMBL" id="LSSL01001026">
    <property type="protein sequence ID" value="OLY83175.1"/>
    <property type="molecule type" value="Genomic_DNA"/>
</dbReference>
<organism evidence="1 2">
    <name type="scientific">Smittium mucronatum</name>
    <dbReference type="NCBI Taxonomy" id="133383"/>
    <lineage>
        <taxon>Eukaryota</taxon>
        <taxon>Fungi</taxon>
        <taxon>Fungi incertae sedis</taxon>
        <taxon>Zoopagomycota</taxon>
        <taxon>Kickxellomycotina</taxon>
        <taxon>Harpellomycetes</taxon>
        <taxon>Harpellales</taxon>
        <taxon>Legeriomycetaceae</taxon>
        <taxon>Smittium</taxon>
    </lineage>
</organism>
<dbReference type="Proteomes" id="UP000187455">
    <property type="component" value="Unassembled WGS sequence"/>
</dbReference>
<comment type="caution">
    <text evidence="1">The sequence shown here is derived from an EMBL/GenBank/DDBJ whole genome shotgun (WGS) entry which is preliminary data.</text>
</comment>
<dbReference type="AlphaFoldDB" id="A0A1R0H1Z7"/>
<gene>
    <name evidence="1" type="ORF">AYI68_g2691</name>
</gene>
<reference evidence="1 2" key="1">
    <citation type="journal article" date="2016" name="Mol. Biol. Evol.">
        <title>Genome-Wide Survey of Gut Fungi (Harpellales) Reveals the First Horizontally Transferred Ubiquitin Gene from a Mosquito Host.</title>
        <authorList>
            <person name="Wang Y."/>
            <person name="White M.M."/>
            <person name="Kvist S."/>
            <person name="Moncalvo J.M."/>
        </authorList>
    </citation>
    <scope>NUCLEOTIDE SEQUENCE [LARGE SCALE GENOMIC DNA]</scope>
    <source>
        <strain evidence="1 2">ALG-7-W6</strain>
    </source>
</reference>
<sequence>MARHFTLWGVDNTKKTFNKHHA</sequence>
<protein>
    <submittedName>
        <fullName evidence="1">Uncharacterized protein</fullName>
    </submittedName>
</protein>
<evidence type="ECO:0000313" key="1">
    <source>
        <dbReference type="EMBL" id="OLY83175.1"/>
    </source>
</evidence>